<accession>A0A0A9CV54</accession>
<proteinExistence type="predicted"/>
<reference evidence="2" key="2">
    <citation type="journal article" date="2015" name="Data Brief">
        <title>Shoot transcriptome of the giant reed, Arundo donax.</title>
        <authorList>
            <person name="Barrero R.A."/>
            <person name="Guerrero F.D."/>
            <person name="Moolhuijzen P."/>
            <person name="Goolsby J.A."/>
            <person name="Tidwell J."/>
            <person name="Bellgard S.E."/>
            <person name="Bellgard M.I."/>
        </authorList>
    </citation>
    <scope>NUCLEOTIDE SEQUENCE</scope>
    <source>
        <tissue evidence="2">Shoot tissue taken approximately 20 cm above the soil surface</tissue>
    </source>
</reference>
<evidence type="ECO:0000256" key="1">
    <source>
        <dbReference type="SAM" id="Phobius"/>
    </source>
</evidence>
<protein>
    <submittedName>
        <fullName evidence="2">Uncharacterized protein</fullName>
    </submittedName>
</protein>
<sequence>MLFPKRIDKPFGQKIGLKRFSFFVCEACTSAIPIGIVDINLLMGTVEITS</sequence>
<dbReference type="AlphaFoldDB" id="A0A0A9CV54"/>
<keyword evidence="1" id="KW-0812">Transmembrane</keyword>
<keyword evidence="1" id="KW-1133">Transmembrane helix</keyword>
<feature type="transmembrane region" description="Helical" evidence="1">
    <location>
        <begin position="20"/>
        <end position="43"/>
    </location>
</feature>
<reference evidence="2" key="1">
    <citation type="submission" date="2014-09" db="EMBL/GenBank/DDBJ databases">
        <authorList>
            <person name="Magalhaes I.L.F."/>
            <person name="Oliveira U."/>
            <person name="Santos F.R."/>
            <person name="Vidigal T.H.D.A."/>
            <person name="Brescovit A.D."/>
            <person name="Santos A.J."/>
        </authorList>
    </citation>
    <scope>NUCLEOTIDE SEQUENCE</scope>
    <source>
        <tissue evidence="2">Shoot tissue taken approximately 20 cm above the soil surface</tissue>
    </source>
</reference>
<keyword evidence="1" id="KW-0472">Membrane</keyword>
<organism evidence="2">
    <name type="scientific">Arundo donax</name>
    <name type="common">Giant reed</name>
    <name type="synonym">Donax arundinaceus</name>
    <dbReference type="NCBI Taxonomy" id="35708"/>
    <lineage>
        <taxon>Eukaryota</taxon>
        <taxon>Viridiplantae</taxon>
        <taxon>Streptophyta</taxon>
        <taxon>Embryophyta</taxon>
        <taxon>Tracheophyta</taxon>
        <taxon>Spermatophyta</taxon>
        <taxon>Magnoliopsida</taxon>
        <taxon>Liliopsida</taxon>
        <taxon>Poales</taxon>
        <taxon>Poaceae</taxon>
        <taxon>PACMAD clade</taxon>
        <taxon>Arundinoideae</taxon>
        <taxon>Arundineae</taxon>
        <taxon>Arundo</taxon>
    </lineage>
</organism>
<name>A0A0A9CV54_ARUDO</name>
<evidence type="ECO:0000313" key="2">
    <source>
        <dbReference type="EMBL" id="JAD78318.1"/>
    </source>
</evidence>
<dbReference type="EMBL" id="GBRH01219577">
    <property type="protein sequence ID" value="JAD78318.1"/>
    <property type="molecule type" value="Transcribed_RNA"/>
</dbReference>